<accession>A0ABR8GN17</accession>
<keyword evidence="4" id="KW-1185">Reference proteome</keyword>
<dbReference type="Pfam" id="PF02604">
    <property type="entry name" value="PhdYeFM_antitox"/>
    <property type="match status" value="1"/>
</dbReference>
<dbReference type="Gene3D" id="3.40.1620.10">
    <property type="entry name" value="YefM-like domain"/>
    <property type="match status" value="1"/>
</dbReference>
<comment type="similarity">
    <text evidence="1 2">Belongs to the phD/YefM antitoxin family.</text>
</comment>
<organism evidence="3 4">
    <name type="scientific">Scytonema hofmannii FACHB-248</name>
    <dbReference type="NCBI Taxonomy" id="1842502"/>
    <lineage>
        <taxon>Bacteria</taxon>
        <taxon>Bacillati</taxon>
        <taxon>Cyanobacteriota</taxon>
        <taxon>Cyanophyceae</taxon>
        <taxon>Nostocales</taxon>
        <taxon>Scytonemataceae</taxon>
        <taxon>Scytonema</taxon>
    </lineage>
</organism>
<proteinExistence type="inferred from homology"/>
<reference evidence="3 4" key="1">
    <citation type="journal article" date="2020" name="ISME J.">
        <title>Comparative genomics reveals insights into cyanobacterial evolution and habitat adaptation.</title>
        <authorList>
            <person name="Chen M.Y."/>
            <person name="Teng W.K."/>
            <person name="Zhao L."/>
            <person name="Hu C.X."/>
            <person name="Zhou Y.K."/>
            <person name="Han B.P."/>
            <person name="Song L.R."/>
            <person name="Shu W.S."/>
        </authorList>
    </citation>
    <scope>NUCLEOTIDE SEQUENCE [LARGE SCALE GENOMIC DNA]</scope>
    <source>
        <strain evidence="3 4">FACHB-248</strain>
    </source>
</reference>
<evidence type="ECO:0000256" key="2">
    <source>
        <dbReference type="RuleBase" id="RU362080"/>
    </source>
</evidence>
<dbReference type="InterPro" id="IPR036165">
    <property type="entry name" value="YefM-like_sf"/>
</dbReference>
<sequence length="75" mass="8186">MHQINLQEAETRLAELIEEVASGEEVIITRSDGSAFKIVPITASAPRPKFGSAKGLVKIADDFDEPLPDFEDYAP</sequence>
<dbReference type="NCBIfam" id="TIGR01552">
    <property type="entry name" value="phd_fam"/>
    <property type="match status" value="1"/>
</dbReference>
<evidence type="ECO:0000313" key="4">
    <source>
        <dbReference type="Proteomes" id="UP000660380"/>
    </source>
</evidence>
<evidence type="ECO:0000313" key="3">
    <source>
        <dbReference type="EMBL" id="MBD2604815.1"/>
    </source>
</evidence>
<dbReference type="Proteomes" id="UP000660380">
    <property type="component" value="Unassembled WGS sequence"/>
</dbReference>
<comment type="caution">
    <text evidence="3">The sequence shown here is derived from an EMBL/GenBank/DDBJ whole genome shotgun (WGS) entry which is preliminary data.</text>
</comment>
<name>A0ABR8GN17_9CYAN</name>
<dbReference type="EMBL" id="JACJTA010000015">
    <property type="protein sequence ID" value="MBD2604815.1"/>
    <property type="molecule type" value="Genomic_DNA"/>
</dbReference>
<evidence type="ECO:0000256" key="1">
    <source>
        <dbReference type="ARBA" id="ARBA00009981"/>
    </source>
</evidence>
<dbReference type="RefSeq" id="WP_029630849.1">
    <property type="nucleotide sequence ID" value="NZ_JACJTA010000015.1"/>
</dbReference>
<comment type="function">
    <text evidence="2">Antitoxin component of a type II toxin-antitoxin (TA) system.</text>
</comment>
<gene>
    <name evidence="3" type="ORF">H6G81_09825</name>
</gene>
<dbReference type="SUPFAM" id="SSF143120">
    <property type="entry name" value="YefM-like"/>
    <property type="match status" value="1"/>
</dbReference>
<protein>
    <recommendedName>
        <fullName evidence="2">Antitoxin</fullName>
    </recommendedName>
</protein>
<dbReference type="InterPro" id="IPR006442">
    <property type="entry name" value="Antitoxin_Phd/YefM"/>
</dbReference>